<dbReference type="VEuPathDB" id="FungiDB:VP01_514g11"/>
<dbReference type="PANTHER" id="PTHR19446">
    <property type="entry name" value="REVERSE TRANSCRIPTASES"/>
    <property type="match status" value="1"/>
</dbReference>
<keyword evidence="2" id="KW-0808">Transferase</keyword>
<evidence type="ECO:0000313" key="2">
    <source>
        <dbReference type="EMBL" id="KNZ49216.1"/>
    </source>
</evidence>
<evidence type="ECO:0000313" key="3">
    <source>
        <dbReference type="Proteomes" id="UP000037035"/>
    </source>
</evidence>
<keyword evidence="3" id="KW-1185">Reference proteome</keyword>
<keyword evidence="2" id="KW-0695">RNA-directed DNA polymerase</keyword>
<dbReference type="OrthoDB" id="2205812at2759"/>
<keyword evidence="2" id="KW-0548">Nucleotidyltransferase</keyword>
<dbReference type="InterPro" id="IPR000477">
    <property type="entry name" value="RT_dom"/>
</dbReference>
<dbReference type="GO" id="GO:0003964">
    <property type="term" value="F:RNA-directed DNA polymerase activity"/>
    <property type="evidence" value="ECO:0007669"/>
    <property type="project" value="UniProtKB-KW"/>
</dbReference>
<protein>
    <submittedName>
        <fullName evidence="2">RNA-directed DNA polymerase, Non LTR Retrotransposon</fullName>
    </submittedName>
</protein>
<accession>A0A0L6UKZ3</accession>
<reference evidence="2 3" key="1">
    <citation type="submission" date="2015-08" db="EMBL/GenBank/DDBJ databases">
        <title>Next Generation Sequencing and Analysis of the Genome of Puccinia sorghi L Schw, the Causal Agent of Maize Common Rust.</title>
        <authorList>
            <person name="Rochi L."/>
            <person name="Burguener G."/>
            <person name="Darino M."/>
            <person name="Turjanski A."/>
            <person name="Kreff E."/>
            <person name="Dieguez M.J."/>
            <person name="Sacco F."/>
        </authorList>
    </citation>
    <scope>NUCLEOTIDE SEQUENCE [LARGE SCALE GENOMIC DNA]</scope>
    <source>
        <strain evidence="2 3">RO10H11247</strain>
    </source>
</reference>
<sequence>MSQPHKQLINWLRNTRGGITLSCTEGKLLLTILTTKISKKLEHETFFSKTQAGFRKGQEALAHVFKKAFDRVPHEGVWAKLRHIRIHNDLVEIVKKGLYDSSKIQCRLGDQLSHPFTREIGTLQGCPLSPLLFIIFPNDIFSKISEGIEVPGLDQKKCGIIQYGSPDSLVKNLPTEMKLSEGSIKFMNTYKYLWCWINNERQEKEHYFLEREHAKTLAQKSKKCVFSSLPLLLDEESHLLCKSRLIQTYIMAVGSYGAEWIAMGQKRTCKIQAVIALAMRIAYGHKSTSRKLNSLLLCTELGINPYSIHSTKQCLSLWQKKTTPKNNSIRSYIMP</sequence>
<dbReference type="Proteomes" id="UP000037035">
    <property type="component" value="Unassembled WGS sequence"/>
</dbReference>
<name>A0A0L6UKZ3_9BASI</name>
<gene>
    <name evidence="2" type="ORF">VP01_514g11</name>
</gene>
<dbReference type="Pfam" id="PF00078">
    <property type="entry name" value="RVT_1"/>
    <property type="match status" value="1"/>
</dbReference>
<dbReference type="AlphaFoldDB" id="A0A0L6UKZ3"/>
<proteinExistence type="predicted"/>
<feature type="domain" description="Reverse transcriptase" evidence="1">
    <location>
        <begin position="27"/>
        <end position="157"/>
    </location>
</feature>
<organism evidence="2 3">
    <name type="scientific">Puccinia sorghi</name>
    <dbReference type="NCBI Taxonomy" id="27349"/>
    <lineage>
        <taxon>Eukaryota</taxon>
        <taxon>Fungi</taxon>
        <taxon>Dikarya</taxon>
        <taxon>Basidiomycota</taxon>
        <taxon>Pucciniomycotina</taxon>
        <taxon>Pucciniomycetes</taxon>
        <taxon>Pucciniales</taxon>
        <taxon>Pucciniaceae</taxon>
        <taxon>Puccinia</taxon>
    </lineage>
</organism>
<dbReference type="EMBL" id="LAVV01010331">
    <property type="protein sequence ID" value="KNZ49216.1"/>
    <property type="molecule type" value="Genomic_DNA"/>
</dbReference>
<evidence type="ECO:0000259" key="1">
    <source>
        <dbReference type="Pfam" id="PF00078"/>
    </source>
</evidence>
<dbReference type="STRING" id="27349.A0A0L6UKZ3"/>
<comment type="caution">
    <text evidence="2">The sequence shown here is derived from an EMBL/GenBank/DDBJ whole genome shotgun (WGS) entry which is preliminary data.</text>
</comment>